<protein>
    <submittedName>
        <fullName evidence="1">Uncharacterized protein</fullName>
    </submittedName>
</protein>
<accession>A0ACC0C0G3</accession>
<organism evidence="1 2">
    <name type="scientific">Catharanthus roseus</name>
    <name type="common">Madagascar periwinkle</name>
    <name type="synonym">Vinca rosea</name>
    <dbReference type="NCBI Taxonomy" id="4058"/>
    <lineage>
        <taxon>Eukaryota</taxon>
        <taxon>Viridiplantae</taxon>
        <taxon>Streptophyta</taxon>
        <taxon>Embryophyta</taxon>
        <taxon>Tracheophyta</taxon>
        <taxon>Spermatophyta</taxon>
        <taxon>Magnoliopsida</taxon>
        <taxon>eudicotyledons</taxon>
        <taxon>Gunneridae</taxon>
        <taxon>Pentapetalae</taxon>
        <taxon>asterids</taxon>
        <taxon>lamiids</taxon>
        <taxon>Gentianales</taxon>
        <taxon>Apocynaceae</taxon>
        <taxon>Rauvolfioideae</taxon>
        <taxon>Vinceae</taxon>
        <taxon>Catharanthinae</taxon>
        <taxon>Catharanthus</taxon>
    </lineage>
</organism>
<sequence length="172" mass="19639">MSSILEEGERLGKNRVSSYEVQDFLNYCVDLGLADINYSGSRYTWSNGHVWSKIDRAMCNQQWLSDGLGGIHSSWELSNSLCWKLKTLKGPLKELNKKDYSNAKKNFIASLTKRDGFFTTSKEEIQEEFVSFYVRKVVDYGLLLDKVAKTLLVWSGLNLSYAWKLEAISSVV</sequence>
<name>A0ACC0C0G3_CATRO</name>
<evidence type="ECO:0000313" key="2">
    <source>
        <dbReference type="Proteomes" id="UP001060085"/>
    </source>
</evidence>
<proteinExistence type="predicted"/>
<comment type="caution">
    <text evidence="1">The sequence shown here is derived from an EMBL/GenBank/DDBJ whole genome shotgun (WGS) entry which is preliminary data.</text>
</comment>
<keyword evidence="2" id="KW-1185">Reference proteome</keyword>
<evidence type="ECO:0000313" key="1">
    <source>
        <dbReference type="EMBL" id="KAI5678362.1"/>
    </source>
</evidence>
<reference evidence="2" key="1">
    <citation type="journal article" date="2023" name="Nat. Plants">
        <title>Single-cell RNA sequencing provides a high-resolution roadmap for understanding the multicellular compartmentation of specialized metabolism.</title>
        <authorList>
            <person name="Sun S."/>
            <person name="Shen X."/>
            <person name="Li Y."/>
            <person name="Li Y."/>
            <person name="Wang S."/>
            <person name="Li R."/>
            <person name="Zhang H."/>
            <person name="Shen G."/>
            <person name="Guo B."/>
            <person name="Wei J."/>
            <person name="Xu J."/>
            <person name="St-Pierre B."/>
            <person name="Chen S."/>
            <person name="Sun C."/>
        </authorList>
    </citation>
    <scope>NUCLEOTIDE SEQUENCE [LARGE SCALE GENOMIC DNA]</scope>
</reference>
<gene>
    <name evidence="1" type="ORF">M9H77_09312</name>
</gene>
<dbReference type="Proteomes" id="UP001060085">
    <property type="component" value="Linkage Group LG02"/>
</dbReference>
<dbReference type="EMBL" id="CM044702">
    <property type="protein sequence ID" value="KAI5678362.1"/>
    <property type="molecule type" value="Genomic_DNA"/>
</dbReference>